<organism evidence="1">
    <name type="scientific">freshwater metagenome</name>
    <dbReference type="NCBI Taxonomy" id="449393"/>
    <lineage>
        <taxon>unclassified sequences</taxon>
        <taxon>metagenomes</taxon>
        <taxon>ecological metagenomes</taxon>
    </lineage>
</organism>
<proteinExistence type="predicted"/>
<dbReference type="EMBL" id="CAFAAQ010000295">
    <property type="protein sequence ID" value="CAB4827071.1"/>
    <property type="molecule type" value="Genomic_DNA"/>
</dbReference>
<reference evidence="1" key="1">
    <citation type="submission" date="2020-05" db="EMBL/GenBank/DDBJ databases">
        <authorList>
            <person name="Chiriac C."/>
            <person name="Salcher M."/>
            <person name="Ghai R."/>
            <person name="Kavagutti S V."/>
        </authorList>
    </citation>
    <scope>NUCLEOTIDE SEQUENCE</scope>
</reference>
<dbReference type="AlphaFoldDB" id="A0A6J7A2N9"/>
<evidence type="ECO:0000313" key="1">
    <source>
        <dbReference type="EMBL" id="CAB4827071.1"/>
    </source>
</evidence>
<accession>A0A6J7A2N9</accession>
<name>A0A6J7A2N9_9ZZZZ</name>
<sequence length="59" mass="5658">MAGTALSMVSTPTRLVSIATTRTSPDSLTAATWAPGAVAVGSGAVGTKSERPLAAGVSA</sequence>
<gene>
    <name evidence="1" type="ORF">UFOPK3046_02097</name>
</gene>
<protein>
    <submittedName>
        <fullName evidence="1">Unannotated protein</fullName>
    </submittedName>
</protein>